<evidence type="ECO:0000313" key="3">
    <source>
        <dbReference type="EMBL" id="VFJ58952.1"/>
    </source>
</evidence>
<protein>
    <submittedName>
        <fullName evidence="2">L-lactate dehydrogenase complex protein LldG</fullName>
    </submittedName>
</protein>
<name>A0A450SBU5_9GAMM</name>
<dbReference type="InterPro" id="IPR037171">
    <property type="entry name" value="NagB/RpiA_transferase-like"/>
</dbReference>
<dbReference type="EMBL" id="CAADFA010000074">
    <property type="protein sequence ID" value="VFJ49694.1"/>
    <property type="molecule type" value="Genomic_DNA"/>
</dbReference>
<dbReference type="PANTHER" id="PTHR43682">
    <property type="entry name" value="LACTATE UTILIZATION PROTEIN C"/>
    <property type="match status" value="1"/>
</dbReference>
<dbReference type="Gene3D" id="3.40.50.10420">
    <property type="entry name" value="NagB/RpiA/CoA transferase-like"/>
    <property type="match status" value="1"/>
</dbReference>
<proteinExistence type="predicted"/>
<dbReference type="InterPro" id="IPR024185">
    <property type="entry name" value="FTHF_cligase-like_sf"/>
</dbReference>
<dbReference type="InterPro" id="IPR003741">
    <property type="entry name" value="LUD_dom"/>
</dbReference>
<sequence>MSDARDVILSRVRTSLGWDGGTAPRSIRKMLAARTASPPIAVRPAIPRKDPCDSFTANLEAVAGKVVRVPGLAAVPGALIRHLDQYGLPYRLVASRDPILADIPWPGEITLRHGRAADTDRVGITGAFAAVAETGSLVLCSGEHTPTTLNFLPEDHIVVLDADRIVPYIEDVWGRIKAAFPTWPRTVNFITGPSKTGDIEQTMQLGAHGPRRLTVILVMSR</sequence>
<evidence type="ECO:0000259" key="1">
    <source>
        <dbReference type="Pfam" id="PF02589"/>
    </source>
</evidence>
<evidence type="ECO:0000313" key="4">
    <source>
        <dbReference type="EMBL" id="VFK08134.1"/>
    </source>
</evidence>
<dbReference type="Pfam" id="PF02589">
    <property type="entry name" value="LUD_dom"/>
    <property type="match status" value="1"/>
</dbReference>
<dbReference type="SUPFAM" id="SSF100950">
    <property type="entry name" value="NagB/RpiA/CoA transferase-like"/>
    <property type="match status" value="1"/>
</dbReference>
<evidence type="ECO:0000313" key="2">
    <source>
        <dbReference type="EMBL" id="VFJ49694.1"/>
    </source>
</evidence>
<gene>
    <name evidence="3" type="ORF">BECKFM1743A_GA0114220_102285</name>
    <name evidence="4" type="ORF">BECKFM1743B_GA0114221_100603</name>
    <name evidence="2" type="ORF">BECKFM1743C_GA0114222_100744</name>
</gene>
<dbReference type="EMBL" id="CAADFL010000060">
    <property type="protein sequence ID" value="VFK08134.1"/>
    <property type="molecule type" value="Genomic_DNA"/>
</dbReference>
<feature type="domain" description="LUD" evidence="1">
    <location>
        <begin position="118"/>
        <end position="218"/>
    </location>
</feature>
<dbReference type="AlphaFoldDB" id="A0A450SBU5"/>
<reference evidence="2" key="1">
    <citation type="submission" date="2019-02" db="EMBL/GenBank/DDBJ databases">
        <authorList>
            <person name="Gruber-Vodicka R. H."/>
            <person name="Seah K. B. B."/>
        </authorList>
    </citation>
    <scope>NUCLEOTIDE SEQUENCE</scope>
    <source>
        <strain evidence="3">BECK_BZ163</strain>
        <strain evidence="4">BECK_BZ164</strain>
        <strain evidence="2">BECK_BZ165</strain>
    </source>
</reference>
<dbReference type="EMBL" id="CAADEZ010000228">
    <property type="protein sequence ID" value="VFJ58952.1"/>
    <property type="molecule type" value="Genomic_DNA"/>
</dbReference>
<accession>A0A450SBU5</accession>
<organism evidence="2">
    <name type="scientific">Candidatus Kentrum sp. FM</name>
    <dbReference type="NCBI Taxonomy" id="2126340"/>
    <lineage>
        <taxon>Bacteria</taxon>
        <taxon>Pseudomonadati</taxon>
        <taxon>Pseudomonadota</taxon>
        <taxon>Gammaproteobacteria</taxon>
        <taxon>Candidatus Kentrum</taxon>
    </lineage>
</organism>
<dbReference type="PANTHER" id="PTHR43682:SF1">
    <property type="entry name" value="LACTATE UTILIZATION PROTEIN C"/>
    <property type="match status" value="1"/>
</dbReference>